<reference evidence="3" key="1">
    <citation type="submission" date="2016-06" db="UniProtKB">
        <authorList>
            <consortium name="WormBaseParasite"/>
        </authorList>
    </citation>
    <scope>IDENTIFICATION</scope>
</reference>
<evidence type="ECO:0000256" key="1">
    <source>
        <dbReference type="SAM" id="MobiDB-lite"/>
    </source>
</evidence>
<sequence length="103" mass="11522">LVCRQLSVGDVCITLRHSERGEPSGTSSSADRPGPSGLQHQQHSSSHSQQSSRRLSLPVIRVERRPGVKSAPPRESSSEEFALLDIRQYLRRRRRKSNPLLIA</sequence>
<proteinExistence type="predicted"/>
<name>A0A183D580_9BILA</name>
<dbReference type="InterPro" id="IPR003652">
    <property type="entry name" value="Ataxin_AXH_dom"/>
</dbReference>
<dbReference type="WBParaSite" id="GPUH_0000387801-mRNA-1">
    <property type="protein sequence ID" value="GPUH_0000387801-mRNA-1"/>
    <property type="gene ID" value="GPUH_0000387801"/>
</dbReference>
<feature type="compositionally biased region" description="Low complexity" evidence="1">
    <location>
        <begin position="38"/>
        <end position="57"/>
    </location>
</feature>
<feature type="domain" description="AXH" evidence="2">
    <location>
        <begin position="1"/>
        <end position="23"/>
    </location>
</feature>
<dbReference type="AlphaFoldDB" id="A0A183D580"/>
<protein>
    <submittedName>
        <fullName evidence="3">AXH domain-containing protein</fullName>
    </submittedName>
</protein>
<accession>A0A183D580</accession>
<feature type="region of interest" description="Disordered" evidence="1">
    <location>
        <begin position="16"/>
        <end position="78"/>
    </location>
</feature>
<dbReference type="GO" id="GO:0003723">
    <property type="term" value="F:RNA binding"/>
    <property type="evidence" value="ECO:0007669"/>
    <property type="project" value="InterPro"/>
</dbReference>
<organism evidence="3">
    <name type="scientific">Gongylonema pulchrum</name>
    <dbReference type="NCBI Taxonomy" id="637853"/>
    <lineage>
        <taxon>Eukaryota</taxon>
        <taxon>Metazoa</taxon>
        <taxon>Ecdysozoa</taxon>
        <taxon>Nematoda</taxon>
        <taxon>Chromadorea</taxon>
        <taxon>Rhabditida</taxon>
        <taxon>Spirurina</taxon>
        <taxon>Spiruromorpha</taxon>
        <taxon>Spiruroidea</taxon>
        <taxon>Gongylonematidae</taxon>
        <taxon>Gongylonema</taxon>
    </lineage>
</organism>
<dbReference type="PROSITE" id="PS51148">
    <property type="entry name" value="AXH"/>
    <property type="match status" value="1"/>
</dbReference>
<evidence type="ECO:0000259" key="2">
    <source>
        <dbReference type="PROSITE" id="PS51148"/>
    </source>
</evidence>
<evidence type="ECO:0000313" key="3">
    <source>
        <dbReference type="WBParaSite" id="GPUH_0000387801-mRNA-1"/>
    </source>
</evidence>